<sequence length="888" mass="97536">MDRSKACFTILLVASDPDERLAICRVLQGAAGNIAILEAASAREARAYLGTHSEIECLLLAGHLSDSSAIEALTAFDEIGSNVPVVALVDEHEEKVVADLINAGALDFLPKARIAPNSLVCSLNRSVRIHRAERAARQSDMRYRASEERYRLILTGSNEGFWDWNLGEVAYCDPRLQTILGLQSATDLVAIDRVRARLWRRDRVRLARAIRNHLDGTDDRFEIEVCVRRPDGSERCCIVRGKAQRDLGGKAYRLSGVAIDITERQRAEARTRFLAEASELLVSPLDYRTMLNDLAQLAVPQLADWSAIDLFPSSTVASGCTLKRTAAAHVDPDRLKAVWEMQRDLDDLGVDDLASVVARSGCSQALLVRDEERSASKPHAASDFSDAAAGLIGELDSTRAYRERLTYLGDRSYLCVPLQAGDRILGALTFACGSSGRYHTREDLLLAEDLARRVALALDNARLFEESQAAGDSLRQALQILSGQQQQLHALQELTNLLNQRLSDLPELLKVMVEATCEAVDAAQICFIALCGDRDCHLRLTAAAGAGTHNLRLTAALAREGGVLHRVFAGGQPQPIITEPSSGFPQCIFAVPIASAQSGRLGVLAVGSWDAADRAFAPEDRHLLLAVGKQAAIAIDNARLIETLEEREVRLEAQNQILAAQNAELERQQRHIQLQNIRLLEAARLKSQFIATMSHELRTPMNAIIGFSQLLLRQASSLAASQVQMLDRILSNGKSLLALIDDILDLSKMEVGRLELRPEPVDLHLLVSKTLEELRSLADEKQLQLELHSLLVDAEIVNDSARLRQVLVNLLSNALKFTEYGSICVLLSEPDPTTIEISVRDTGIGMSEQQQEQIFEAFRQIDQSTTRRYSGTGLGLAIARSLVELMKG</sequence>
<feature type="domain" description="Response regulatory" evidence="10">
    <location>
        <begin position="9"/>
        <end position="126"/>
    </location>
</feature>
<evidence type="ECO:0000256" key="3">
    <source>
        <dbReference type="ARBA" id="ARBA00022553"/>
    </source>
</evidence>
<dbReference type="InterPro" id="IPR001610">
    <property type="entry name" value="PAC"/>
</dbReference>
<proteinExistence type="predicted"/>
<dbReference type="Gene3D" id="3.30.565.10">
    <property type="entry name" value="Histidine kinase-like ATPase, C-terminal domain"/>
    <property type="match status" value="1"/>
</dbReference>
<dbReference type="PANTHER" id="PTHR43047:SF72">
    <property type="entry name" value="OSMOSENSING HISTIDINE PROTEIN KINASE SLN1"/>
    <property type="match status" value="1"/>
</dbReference>
<dbReference type="InterPro" id="IPR000014">
    <property type="entry name" value="PAS"/>
</dbReference>
<evidence type="ECO:0000256" key="4">
    <source>
        <dbReference type="ARBA" id="ARBA00022679"/>
    </source>
</evidence>
<dbReference type="SUPFAM" id="SSF55781">
    <property type="entry name" value="GAF domain-like"/>
    <property type="match status" value="2"/>
</dbReference>
<dbReference type="SUPFAM" id="SSF55874">
    <property type="entry name" value="ATPase domain of HSP90 chaperone/DNA topoisomerase II/histidine kinase"/>
    <property type="match status" value="1"/>
</dbReference>
<dbReference type="Proteomes" id="UP000016960">
    <property type="component" value="Unassembled WGS sequence"/>
</dbReference>
<dbReference type="RefSeq" id="WP_022607096.1">
    <property type="nucleotide sequence ID" value="NZ_ASSJ01000049.1"/>
</dbReference>
<keyword evidence="3" id="KW-0597">Phosphoprotein</keyword>
<dbReference type="SMART" id="SM00086">
    <property type="entry name" value="PAC"/>
    <property type="match status" value="1"/>
</dbReference>
<dbReference type="InterPro" id="IPR011006">
    <property type="entry name" value="CheY-like_superfamily"/>
</dbReference>
<feature type="domain" description="PAC" evidence="11">
    <location>
        <begin position="221"/>
        <end position="273"/>
    </location>
</feature>
<dbReference type="Gene3D" id="3.30.450.40">
    <property type="match status" value="2"/>
</dbReference>
<dbReference type="SMART" id="SM00387">
    <property type="entry name" value="HATPase_c"/>
    <property type="match status" value="1"/>
</dbReference>
<keyword evidence="13" id="KW-1185">Reference proteome</keyword>
<keyword evidence="5" id="KW-0418">Kinase</keyword>
<dbReference type="InterPro" id="IPR003018">
    <property type="entry name" value="GAF"/>
</dbReference>
<feature type="domain" description="Histidine kinase" evidence="9">
    <location>
        <begin position="692"/>
        <end position="888"/>
    </location>
</feature>
<dbReference type="EC" id="2.7.13.3" evidence="2"/>
<keyword evidence="8" id="KW-0175">Coiled coil</keyword>
<dbReference type="PROSITE" id="PS50109">
    <property type="entry name" value="HIS_KIN"/>
    <property type="match status" value="1"/>
</dbReference>
<evidence type="ECO:0000259" key="10">
    <source>
        <dbReference type="PROSITE" id="PS50110"/>
    </source>
</evidence>
<dbReference type="CDD" id="cd16922">
    <property type="entry name" value="HATPase_EvgS-ArcB-TorS-like"/>
    <property type="match status" value="1"/>
</dbReference>
<dbReference type="SMART" id="SM00388">
    <property type="entry name" value="HisKA"/>
    <property type="match status" value="1"/>
</dbReference>
<protein>
    <recommendedName>
        <fullName evidence="2">histidine kinase</fullName>
        <ecNumber evidence="2">2.7.13.3</ecNumber>
    </recommendedName>
</protein>
<evidence type="ECO:0000313" key="13">
    <source>
        <dbReference type="Proteomes" id="UP000016960"/>
    </source>
</evidence>
<dbReference type="InterPro" id="IPR001789">
    <property type="entry name" value="Sig_transdc_resp-reg_receiver"/>
</dbReference>
<dbReference type="SUPFAM" id="SSF52172">
    <property type="entry name" value="CheY-like"/>
    <property type="match status" value="1"/>
</dbReference>
<organism evidence="12 13">
    <name type="scientific">Rubidibacter lacunae KORDI 51-2</name>
    <dbReference type="NCBI Taxonomy" id="582515"/>
    <lineage>
        <taxon>Bacteria</taxon>
        <taxon>Bacillati</taxon>
        <taxon>Cyanobacteriota</taxon>
        <taxon>Cyanophyceae</taxon>
        <taxon>Oscillatoriophycideae</taxon>
        <taxon>Chroococcales</taxon>
        <taxon>Aphanothecaceae</taxon>
        <taxon>Rubidibacter</taxon>
    </lineage>
</organism>
<dbReference type="Pfam" id="PF13492">
    <property type="entry name" value="GAF_3"/>
    <property type="match status" value="2"/>
</dbReference>
<dbReference type="STRING" id="582515.KR51_00020920"/>
<evidence type="ECO:0000256" key="7">
    <source>
        <dbReference type="PROSITE-ProRule" id="PRU00169"/>
    </source>
</evidence>
<evidence type="ECO:0000259" key="11">
    <source>
        <dbReference type="PROSITE" id="PS50113"/>
    </source>
</evidence>
<dbReference type="InterPro" id="IPR036097">
    <property type="entry name" value="HisK_dim/P_sf"/>
</dbReference>
<dbReference type="PRINTS" id="PR00344">
    <property type="entry name" value="BCTRLSENSOR"/>
</dbReference>
<keyword evidence="4" id="KW-0808">Transferase</keyword>
<dbReference type="InterPro" id="IPR003594">
    <property type="entry name" value="HATPase_dom"/>
</dbReference>
<comment type="caution">
    <text evidence="7">Lacks conserved residue(s) required for the propagation of feature annotation.</text>
</comment>
<dbReference type="InterPro" id="IPR035965">
    <property type="entry name" value="PAS-like_dom_sf"/>
</dbReference>
<dbReference type="InterPro" id="IPR004358">
    <property type="entry name" value="Sig_transdc_His_kin-like_C"/>
</dbReference>
<evidence type="ECO:0000259" key="9">
    <source>
        <dbReference type="PROSITE" id="PS50109"/>
    </source>
</evidence>
<dbReference type="Pfam" id="PF08447">
    <property type="entry name" value="PAS_3"/>
    <property type="match status" value="1"/>
</dbReference>
<comment type="catalytic activity">
    <reaction evidence="1">
        <text>ATP + protein L-histidine = ADP + protein N-phospho-L-histidine.</text>
        <dbReference type="EC" id="2.7.13.3"/>
    </reaction>
</comment>
<evidence type="ECO:0000256" key="2">
    <source>
        <dbReference type="ARBA" id="ARBA00012438"/>
    </source>
</evidence>
<feature type="coiled-coil region" evidence="8">
    <location>
        <begin position="641"/>
        <end position="671"/>
    </location>
</feature>
<keyword evidence="6" id="KW-0902">Two-component regulatory system</keyword>
<dbReference type="InParanoid" id="U5DKS7"/>
<dbReference type="GO" id="GO:0000155">
    <property type="term" value="F:phosphorelay sensor kinase activity"/>
    <property type="evidence" value="ECO:0007669"/>
    <property type="project" value="InterPro"/>
</dbReference>
<dbReference type="Pfam" id="PF00512">
    <property type="entry name" value="HisKA"/>
    <property type="match status" value="1"/>
</dbReference>
<gene>
    <name evidence="12" type="ORF">KR51_00020920</name>
</gene>
<accession>U5DKS7</accession>
<dbReference type="CDD" id="cd00082">
    <property type="entry name" value="HisKA"/>
    <property type="match status" value="1"/>
</dbReference>
<feature type="non-terminal residue" evidence="12">
    <location>
        <position position="888"/>
    </location>
</feature>
<evidence type="ECO:0000256" key="8">
    <source>
        <dbReference type="SAM" id="Coils"/>
    </source>
</evidence>
<dbReference type="GO" id="GO:0009927">
    <property type="term" value="F:histidine phosphotransfer kinase activity"/>
    <property type="evidence" value="ECO:0007669"/>
    <property type="project" value="TreeGrafter"/>
</dbReference>
<dbReference type="SMART" id="SM00065">
    <property type="entry name" value="GAF"/>
    <property type="match status" value="2"/>
</dbReference>
<evidence type="ECO:0000256" key="6">
    <source>
        <dbReference type="ARBA" id="ARBA00023012"/>
    </source>
</evidence>
<comment type="caution">
    <text evidence="12">The sequence shown here is derived from an EMBL/GenBank/DDBJ whole genome shotgun (WGS) entry which is preliminary data.</text>
</comment>
<dbReference type="PROSITE" id="PS50110">
    <property type="entry name" value="RESPONSE_REGULATORY"/>
    <property type="match status" value="1"/>
</dbReference>
<dbReference type="Gene3D" id="3.30.450.20">
    <property type="entry name" value="PAS domain"/>
    <property type="match status" value="1"/>
</dbReference>
<dbReference type="InterPro" id="IPR036890">
    <property type="entry name" value="HATPase_C_sf"/>
</dbReference>
<dbReference type="CDD" id="cd00130">
    <property type="entry name" value="PAS"/>
    <property type="match status" value="1"/>
</dbReference>
<dbReference type="PANTHER" id="PTHR43047">
    <property type="entry name" value="TWO-COMPONENT HISTIDINE PROTEIN KINASE"/>
    <property type="match status" value="1"/>
</dbReference>
<dbReference type="NCBIfam" id="TIGR00229">
    <property type="entry name" value="sensory_box"/>
    <property type="match status" value="1"/>
</dbReference>
<evidence type="ECO:0000313" key="12">
    <source>
        <dbReference type="EMBL" id="ERN41512.1"/>
    </source>
</evidence>
<dbReference type="InterPro" id="IPR005467">
    <property type="entry name" value="His_kinase_dom"/>
</dbReference>
<evidence type="ECO:0000256" key="5">
    <source>
        <dbReference type="ARBA" id="ARBA00022777"/>
    </source>
</evidence>
<evidence type="ECO:0000256" key="1">
    <source>
        <dbReference type="ARBA" id="ARBA00000085"/>
    </source>
</evidence>
<dbReference type="Pfam" id="PF02518">
    <property type="entry name" value="HATPase_c"/>
    <property type="match status" value="1"/>
</dbReference>
<dbReference type="InterPro" id="IPR013655">
    <property type="entry name" value="PAS_fold_3"/>
</dbReference>
<name>U5DKS7_9CHRO</name>
<dbReference type="SUPFAM" id="SSF55785">
    <property type="entry name" value="PYP-like sensor domain (PAS domain)"/>
    <property type="match status" value="1"/>
</dbReference>
<dbReference type="GO" id="GO:0005886">
    <property type="term" value="C:plasma membrane"/>
    <property type="evidence" value="ECO:0007669"/>
    <property type="project" value="TreeGrafter"/>
</dbReference>
<reference evidence="12 13" key="1">
    <citation type="submission" date="2013-05" db="EMBL/GenBank/DDBJ databases">
        <title>Draft genome sequence of Rubidibacter lacunae KORDI 51-2.</title>
        <authorList>
            <person name="Choi D.H."/>
            <person name="Noh J.H."/>
            <person name="Kwon K.-K."/>
            <person name="Lee J.-H."/>
            <person name="Ryu J.-Y."/>
        </authorList>
    </citation>
    <scope>NUCLEOTIDE SEQUENCE [LARGE SCALE GENOMIC DNA]</scope>
    <source>
        <strain evidence="12 13">KORDI 51-2</strain>
    </source>
</reference>
<dbReference type="AlphaFoldDB" id="U5DKS7"/>
<dbReference type="InterPro" id="IPR000700">
    <property type="entry name" value="PAS-assoc_C"/>
</dbReference>
<dbReference type="PROSITE" id="PS50113">
    <property type="entry name" value="PAC"/>
    <property type="match status" value="1"/>
</dbReference>
<dbReference type="InterPro" id="IPR003661">
    <property type="entry name" value="HisK_dim/P_dom"/>
</dbReference>
<dbReference type="Gene3D" id="1.10.287.130">
    <property type="match status" value="1"/>
</dbReference>
<dbReference type="SUPFAM" id="SSF47384">
    <property type="entry name" value="Homodimeric domain of signal transducing histidine kinase"/>
    <property type="match status" value="1"/>
</dbReference>
<dbReference type="eggNOG" id="COG2203">
    <property type="taxonomic scope" value="Bacteria"/>
</dbReference>
<dbReference type="eggNOG" id="COG2205">
    <property type="taxonomic scope" value="Bacteria"/>
</dbReference>
<dbReference type="EMBL" id="ASSJ01000049">
    <property type="protein sequence ID" value="ERN41512.1"/>
    <property type="molecule type" value="Genomic_DNA"/>
</dbReference>
<dbReference type="Gene3D" id="3.40.50.2300">
    <property type="match status" value="1"/>
</dbReference>
<dbReference type="InterPro" id="IPR029016">
    <property type="entry name" value="GAF-like_dom_sf"/>
</dbReference>
<dbReference type="OrthoDB" id="445851at2"/>